<sequence length="74" mass="8322">MEAANTRAIRFSNRELNIEQQGSTPSGTHNDAGYFLMDSSGSSTAALWCFREQHAQVALDYMFLKLSSREFVMV</sequence>
<proteinExistence type="predicted"/>
<evidence type="ECO:0000313" key="2">
    <source>
        <dbReference type="Proteomes" id="UP000554482"/>
    </source>
</evidence>
<organism evidence="1 2">
    <name type="scientific">Thalictrum thalictroides</name>
    <name type="common">Rue-anemone</name>
    <name type="synonym">Anemone thalictroides</name>
    <dbReference type="NCBI Taxonomy" id="46969"/>
    <lineage>
        <taxon>Eukaryota</taxon>
        <taxon>Viridiplantae</taxon>
        <taxon>Streptophyta</taxon>
        <taxon>Embryophyta</taxon>
        <taxon>Tracheophyta</taxon>
        <taxon>Spermatophyta</taxon>
        <taxon>Magnoliopsida</taxon>
        <taxon>Ranunculales</taxon>
        <taxon>Ranunculaceae</taxon>
        <taxon>Thalictroideae</taxon>
        <taxon>Thalictrum</taxon>
    </lineage>
</organism>
<comment type="caution">
    <text evidence="1">The sequence shown here is derived from an EMBL/GenBank/DDBJ whole genome shotgun (WGS) entry which is preliminary data.</text>
</comment>
<dbReference type="EMBL" id="JABWDY010026563">
    <property type="protein sequence ID" value="KAF5188601.1"/>
    <property type="molecule type" value="Genomic_DNA"/>
</dbReference>
<gene>
    <name evidence="1" type="ORF">FRX31_021810</name>
</gene>
<accession>A0A7J6VUZ6</accession>
<dbReference type="AlphaFoldDB" id="A0A7J6VUZ6"/>
<name>A0A7J6VUZ6_THATH</name>
<evidence type="ECO:0000313" key="1">
    <source>
        <dbReference type="EMBL" id="KAF5188601.1"/>
    </source>
</evidence>
<keyword evidence="2" id="KW-1185">Reference proteome</keyword>
<reference evidence="1 2" key="1">
    <citation type="submission" date="2020-06" db="EMBL/GenBank/DDBJ databases">
        <title>Transcriptomic and genomic resources for Thalictrum thalictroides and T. hernandezii: Facilitating candidate gene discovery in an emerging model plant lineage.</title>
        <authorList>
            <person name="Arias T."/>
            <person name="Riano-Pachon D.M."/>
            <person name="Di Stilio V.S."/>
        </authorList>
    </citation>
    <scope>NUCLEOTIDE SEQUENCE [LARGE SCALE GENOMIC DNA]</scope>
    <source>
        <strain evidence="2">cv. WT478/WT964</strain>
        <tissue evidence="1">Leaves</tissue>
    </source>
</reference>
<protein>
    <submittedName>
        <fullName evidence="1">Uncharacterized protein</fullName>
    </submittedName>
</protein>
<dbReference type="Proteomes" id="UP000554482">
    <property type="component" value="Unassembled WGS sequence"/>
</dbReference>